<evidence type="ECO:0000313" key="3">
    <source>
        <dbReference type="EMBL" id="SVA49520.1"/>
    </source>
</evidence>
<dbReference type="Pfam" id="PF06750">
    <property type="entry name" value="A24_N_bact"/>
    <property type="match status" value="1"/>
</dbReference>
<dbReference type="PANTHER" id="PTHR30487">
    <property type="entry name" value="TYPE 4 PREPILIN-LIKE PROTEINS LEADER PEPTIDE-PROCESSING ENZYME"/>
    <property type="match status" value="1"/>
</dbReference>
<keyword evidence="1" id="KW-0812">Transmembrane</keyword>
<keyword evidence="1" id="KW-0472">Membrane</keyword>
<feature type="transmembrane region" description="Helical" evidence="1">
    <location>
        <begin position="6"/>
        <end position="29"/>
    </location>
</feature>
<feature type="domain" description="Prepilin peptidase A24 N-terminal" evidence="2">
    <location>
        <begin position="11"/>
        <end position="122"/>
    </location>
</feature>
<dbReference type="EMBL" id="UINC01011194">
    <property type="protein sequence ID" value="SVA49520.1"/>
    <property type="molecule type" value="Genomic_DNA"/>
</dbReference>
<feature type="non-terminal residue" evidence="3">
    <location>
        <position position="1"/>
    </location>
</feature>
<accession>A0A381WAF5</accession>
<reference evidence="3" key="1">
    <citation type="submission" date="2018-05" db="EMBL/GenBank/DDBJ databases">
        <authorList>
            <person name="Lanie J.A."/>
            <person name="Ng W.-L."/>
            <person name="Kazmierczak K.M."/>
            <person name="Andrzejewski T.M."/>
            <person name="Davidsen T.M."/>
            <person name="Wayne K.J."/>
            <person name="Tettelin H."/>
            <person name="Glass J.I."/>
            <person name="Rusch D."/>
            <person name="Podicherti R."/>
            <person name="Tsui H.-C.T."/>
            <person name="Winkler M.E."/>
        </authorList>
    </citation>
    <scope>NUCLEOTIDE SEQUENCE</scope>
</reference>
<feature type="transmembrane region" description="Helical" evidence="1">
    <location>
        <begin position="155"/>
        <end position="173"/>
    </location>
</feature>
<gene>
    <name evidence="3" type="ORF">METZ01_LOCUS102374</name>
</gene>
<dbReference type="InterPro" id="IPR010627">
    <property type="entry name" value="Prepilin_pept_A24_N"/>
</dbReference>
<evidence type="ECO:0000259" key="2">
    <source>
        <dbReference type="Pfam" id="PF06750"/>
    </source>
</evidence>
<keyword evidence="1" id="KW-1133">Transmembrane helix</keyword>
<feature type="transmembrane region" description="Helical" evidence="1">
    <location>
        <begin position="125"/>
        <end position="143"/>
    </location>
</feature>
<dbReference type="GO" id="GO:0004190">
    <property type="term" value="F:aspartic-type endopeptidase activity"/>
    <property type="evidence" value="ECO:0007669"/>
    <property type="project" value="TreeGrafter"/>
</dbReference>
<dbReference type="PANTHER" id="PTHR30487:SF0">
    <property type="entry name" value="PREPILIN LEADER PEPTIDASE_N-METHYLTRANSFERASE-RELATED"/>
    <property type="match status" value="1"/>
</dbReference>
<evidence type="ECO:0000256" key="1">
    <source>
        <dbReference type="SAM" id="Phobius"/>
    </source>
</evidence>
<dbReference type="GO" id="GO:0005886">
    <property type="term" value="C:plasma membrane"/>
    <property type="evidence" value="ECO:0007669"/>
    <property type="project" value="TreeGrafter"/>
</dbReference>
<organism evidence="3">
    <name type="scientific">marine metagenome</name>
    <dbReference type="NCBI Taxonomy" id="408172"/>
    <lineage>
        <taxon>unclassified sequences</taxon>
        <taxon>metagenomes</taxon>
        <taxon>ecological metagenomes</taxon>
    </lineage>
</organism>
<sequence length="175" mass="20703">VPYFEACIWILIGLITGSFVNVCIDRLPLQFADKEMRSRLLKSSELSPLLKNHVQDRTLTLIKPTRSFCFYCGHQLRWFENVPLLSYILIKGHCRTCKAALGPRLFWTEIMHGLWYGIFGWLFQNWIWSLFAGINFSFLWILAYCRSHQQVRIKLYYAGGVLMAVNFMVYFFIRK</sequence>
<proteinExistence type="predicted"/>
<dbReference type="AlphaFoldDB" id="A0A381WAF5"/>
<dbReference type="InterPro" id="IPR050882">
    <property type="entry name" value="Prepilin_peptidase/N-MTase"/>
</dbReference>
<name>A0A381WAF5_9ZZZZ</name>
<dbReference type="GO" id="GO:0006465">
    <property type="term" value="P:signal peptide processing"/>
    <property type="evidence" value="ECO:0007669"/>
    <property type="project" value="TreeGrafter"/>
</dbReference>
<protein>
    <recommendedName>
        <fullName evidence="2">Prepilin peptidase A24 N-terminal domain-containing protein</fullName>
    </recommendedName>
</protein>